<dbReference type="InterPro" id="IPR036942">
    <property type="entry name" value="Beta-barrel_TonB_sf"/>
</dbReference>
<comment type="caution">
    <text evidence="13">The sequence shown here is derived from an EMBL/GenBank/DDBJ whole genome shotgun (WGS) entry which is preliminary data.</text>
</comment>
<sequence length="781" mass="85823">MRDVLPLNLKYSKYYDKTHSVYCDAKGKFCPVLSRAVKSAPCAALALWCATPLTQAYAETRSAIHAGHSTAKGSTDAVRAAPPAQSARSVRGTQDTVRKTDAPQAAGVASGKTEAVTVHAAFNSARAHIAPNLGAVAYRMGQAQINTTPGGENAAFNQVLLRMPGVVMDSFGEEHVRGEHGGLTYRINGVLLPEGLNGFGQELDTRIIDSVTLMTGTLPAQFGFRTAGIVDVTAKSGNSLNNKEISFYGGSYNTFNPSFQVGGTKGQWEYFVSGSFNRNNIGIENPTPAFRATHDVTEQGKAFGYASYHFDDTSRISLLTSISNANFEIPNAAGLPKLYDIHGVGDVQSQDVNDRQNEQNYYVVLSYQKTGSKLNYQVSPYFRYGAINYTPDPVRDMVFQGVAEKENNTFTTGGLQFDASYDAVKAHTIRFGVLGQYTSETLWTRTDVLPVDEAGFQTSVHPMSIQDNSGNWAAEAGAYLQDEWKLLKGVTLNYGVRYDRFESSFDHEGQASPRANLVWEVDPSTTVHFGYSRYFAPPTAQYIGQATLLKFAGTTNSPENFNATATKVERSNYFDIGLSHRFPQGLSITVDGFYKQAKNLGDLGQFGRAVILTPFSYRTGKVYGAEFGGNYHYKGLTVFGNFSFVNTAAKDVNSAQYQFPADELEYIKNHAIKLDHEGEFTSSAGVSYGWAGNKAYVDFLYGYGLRSGFANTEKQPSYHVINIGYEHVFRNIRPLKGLKLRVDVTNLFDERYQIRNGSGLGVFMSQYGQRRAGFLTTVIQF</sequence>
<dbReference type="PROSITE" id="PS52016">
    <property type="entry name" value="TONB_DEPENDENT_REC_3"/>
    <property type="match status" value="1"/>
</dbReference>
<dbReference type="GO" id="GO:0015344">
    <property type="term" value="F:siderophore uptake transmembrane transporter activity"/>
    <property type="evidence" value="ECO:0007669"/>
    <property type="project" value="TreeGrafter"/>
</dbReference>
<evidence type="ECO:0000256" key="11">
    <source>
        <dbReference type="SAM" id="MobiDB-lite"/>
    </source>
</evidence>
<evidence type="ECO:0000256" key="9">
    <source>
        <dbReference type="ARBA" id="ARBA00023237"/>
    </source>
</evidence>
<dbReference type="GO" id="GO:0009279">
    <property type="term" value="C:cell outer membrane"/>
    <property type="evidence" value="ECO:0007669"/>
    <property type="project" value="UniProtKB-SubCell"/>
</dbReference>
<organism evidence="13 14">
    <name type="scientific">Acetobacter persici</name>
    <dbReference type="NCBI Taxonomy" id="1076596"/>
    <lineage>
        <taxon>Bacteria</taxon>
        <taxon>Pseudomonadati</taxon>
        <taxon>Pseudomonadota</taxon>
        <taxon>Alphaproteobacteria</taxon>
        <taxon>Acetobacterales</taxon>
        <taxon>Acetobacteraceae</taxon>
        <taxon>Acetobacter</taxon>
    </lineage>
</organism>
<dbReference type="EMBL" id="BLJP01000012">
    <property type="protein sequence ID" value="GFE94419.1"/>
    <property type="molecule type" value="Genomic_DNA"/>
</dbReference>
<keyword evidence="9 10" id="KW-0998">Cell outer membrane</keyword>
<dbReference type="RefSeq" id="WP_086654861.1">
    <property type="nucleotide sequence ID" value="NZ_BLJP01000012.1"/>
</dbReference>
<evidence type="ECO:0000256" key="10">
    <source>
        <dbReference type="PROSITE-ProRule" id="PRU01360"/>
    </source>
</evidence>
<evidence type="ECO:0000256" key="7">
    <source>
        <dbReference type="ARBA" id="ARBA00023136"/>
    </source>
</evidence>
<gene>
    <name evidence="13" type="ORF">DmAi_24780</name>
</gene>
<accession>A0A6V8I9Y0</accession>
<evidence type="ECO:0000256" key="3">
    <source>
        <dbReference type="ARBA" id="ARBA00022452"/>
    </source>
</evidence>
<dbReference type="PANTHER" id="PTHR30069:SF29">
    <property type="entry name" value="HEMOGLOBIN AND HEMOGLOBIN-HAPTOGLOBIN-BINDING PROTEIN 1-RELATED"/>
    <property type="match status" value="1"/>
</dbReference>
<dbReference type="InterPro" id="IPR000531">
    <property type="entry name" value="Beta-barrel_TonB"/>
</dbReference>
<keyword evidence="5" id="KW-0732">Signal</keyword>
<dbReference type="InterPro" id="IPR039426">
    <property type="entry name" value="TonB-dep_rcpt-like"/>
</dbReference>
<feature type="compositionally biased region" description="Polar residues" evidence="11">
    <location>
        <begin position="86"/>
        <end position="95"/>
    </location>
</feature>
<evidence type="ECO:0000256" key="6">
    <source>
        <dbReference type="ARBA" id="ARBA00023077"/>
    </source>
</evidence>
<dbReference type="OrthoDB" id="9764669at2"/>
<evidence type="ECO:0000256" key="8">
    <source>
        <dbReference type="ARBA" id="ARBA00023170"/>
    </source>
</evidence>
<dbReference type="GO" id="GO:0044718">
    <property type="term" value="P:siderophore transmembrane transport"/>
    <property type="evidence" value="ECO:0007669"/>
    <property type="project" value="TreeGrafter"/>
</dbReference>
<evidence type="ECO:0000259" key="12">
    <source>
        <dbReference type="Pfam" id="PF00593"/>
    </source>
</evidence>
<reference evidence="13 14" key="1">
    <citation type="journal article" date="2020" name="Cell Rep.">
        <title>Local necrotic cells trigger systemic immune activation via gut microbiome dysbiosis in Drosophila.</title>
        <authorList>
            <person name="Kosakamoto H."/>
            <person name="Yamauchi T."/>
            <person name="Akuzawa-Tokita Y."/>
            <person name="Nishimura K."/>
            <person name="Soga T."/>
            <person name="Murakami T."/>
            <person name="Mori H."/>
            <person name="Yamamoto K."/>
            <person name="Miyazaki R."/>
            <person name="Koto A."/>
            <person name="Miura M."/>
            <person name="Obata F."/>
        </authorList>
    </citation>
    <scope>NUCLEOTIDE SEQUENCE [LARGE SCALE GENOMIC DNA]</scope>
    <source>
        <strain evidence="13 14">Ai</strain>
    </source>
</reference>
<evidence type="ECO:0000256" key="5">
    <source>
        <dbReference type="ARBA" id="ARBA00022729"/>
    </source>
</evidence>
<proteinExistence type="inferred from homology"/>
<feature type="region of interest" description="Disordered" evidence="11">
    <location>
        <begin position="68"/>
        <end position="110"/>
    </location>
</feature>
<evidence type="ECO:0000256" key="2">
    <source>
        <dbReference type="ARBA" id="ARBA00022448"/>
    </source>
</evidence>
<comment type="similarity">
    <text evidence="10">Belongs to the TonB-dependent receptor family.</text>
</comment>
<keyword evidence="2 10" id="KW-0813">Transport</keyword>
<keyword evidence="4 10" id="KW-0812">Transmembrane</keyword>
<evidence type="ECO:0000256" key="4">
    <source>
        <dbReference type="ARBA" id="ARBA00022692"/>
    </source>
</evidence>
<keyword evidence="6" id="KW-0798">TonB box</keyword>
<dbReference type="Gene3D" id="2.40.170.20">
    <property type="entry name" value="TonB-dependent receptor, beta-barrel domain"/>
    <property type="match status" value="1"/>
</dbReference>
<dbReference type="AlphaFoldDB" id="A0A6V8I9Y0"/>
<keyword evidence="8" id="KW-0675">Receptor</keyword>
<feature type="domain" description="TonB-dependent receptor-like beta-barrel" evidence="12">
    <location>
        <begin position="350"/>
        <end position="747"/>
    </location>
</feature>
<evidence type="ECO:0000256" key="1">
    <source>
        <dbReference type="ARBA" id="ARBA00004571"/>
    </source>
</evidence>
<evidence type="ECO:0000313" key="13">
    <source>
        <dbReference type="EMBL" id="GFE94419.1"/>
    </source>
</evidence>
<evidence type="ECO:0000313" key="14">
    <source>
        <dbReference type="Proteomes" id="UP000548726"/>
    </source>
</evidence>
<keyword evidence="14" id="KW-1185">Reference proteome</keyword>
<name>A0A6V8I9Y0_9PROT</name>
<dbReference type="PANTHER" id="PTHR30069">
    <property type="entry name" value="TONB-DEPENDENT OUTER MEMBRANE RECEPTOR"/>
    <property type="match status" value="1"/>
</dbReference>
<dbReference type="Pfam" id="PF00593">
    <property type="entry name" value="TonB_dep_Rec_b-barrel"/>
    <property type="match status" value="1"/>
</dbReference>
<protein>
    <recommendedName>
        <fullName evidence="12">TonB-dependent receptor-like beta-barrel domain-containing protein</fullName>
    </recommendedName>
</protein>
<keyword evidence="3 10" id="KW-1134">Transmembrane beta strand</keyword>
<dbReference type="SUPFAM" id="SSF56935">
    <property type="entry name" value="Porins"/>
    <property type="match status" value="1"/>
</dbReference>
<comment type="subcellular location">
    <subcellularLocation>
        <location evidence="1 10">Cell outer membrane</location>
        <topology evidence="1 10">Multi-pass membrane protein</topology>
    </subcellularLocation>
</comment>
<keyword evidence="7 10" id="KW-0472">Membrane</keyword>
<dbReference type="Proteomes" id="UP000548726">
    <property type="component" value="Unassembled WGS sequence"/>
</dbReference>